<name>A0A2Z5Y1W5_9ENTE</name>
<dbReference type="PANTHER" id="PTHR34390">
    <property type="entry name" value="UPF0442 PROTEIN YJJB-RELATED"/>
    <property type="match status" value="1"/>
</dbReference>
<evidence type="ECO:0000256" key="5">
    <source>
        <dbReference type="ARBA" id="ARBA00023136"/>
    </source>
</evidence>
<proteinExistence type="inferred from homology"/>
<gene>
    <name evidence="9" type="ORF">DAT561_0653</name>
</gene>
<dbReference type="RefSeq" id="WP_015694786.1">
    <property type="nucleotide sequence ID" value="NZ_AP018492.1"/>
</dbReference>
<dbReference type="PANTHER" id="PTHR34390:SF2">
    <property type="entry name" value="SUCCINATE TRANSPORTER SUBUNIT YJJP-RELATED"/>
    <property type="match status" value="1"/>
</dbReference>
<keyword evidence="5 7" id="KW-0472">Membrane</keyword>
<keyword evidence="2" id="KW-1003">Cell membrane</keyword>
<evidence type="ECO:0000313" key="9">
    <source>
        <dbReference type="EMBL" id="BBC60774.1"/>
    </source>
</evidence>
<dbReference type="GO" id="GO:0022857">
    <property type="term" value="F:transmembrane transporter activity"/>
    <property type="evidence" value="ECO:0007669"/>
    <property type="project" value="InterPro"/>
</dbReference>
<evidence type="ECO:0000313" key="10">
    <source>
        <dbReference type="Proteomes" id="UP000269226"/>
    </source>
</evidence>
<keyword evidence="3 7" id="KW-0812">Transmembrane</keyword>
<reference evidence="9 10" key="1">
    <citation type="submission" date="2018-01" db="EMBL/GenBank/DDBJ databases">
        <title>Whole genome sequence of Melissococcus plutonius DAT561.</title>
        <authorList>
            <person name="Okumura K."/>
            <person name="Takamatsu D."/>
            <person name="Okura M."/>
        </authorList>
    </citation>
    <scope>NUCLEOTIDE SEQUENCE [LARGE SCALE GENOMIC DNA]</scope>
    <source>
        <strain evidence="9 10">DAT561</strain>
    </source>
</reference>
<dbReference type="EMBL" id="AP018492">
    <property type="protein sequence ID" value="BBC60774.1"/>
    <property type="molecule type" value="Genomic_DNA"/>
</dbReference>
<evidence type="ECO:0000259" key="8">
    <source>
        <dbReference type="Pfam" id="PF06738"/>
    </source>
</evidence>
<feature type="domain" description="Threonine/serine exporter-like N-terminal" evidence="8">
    <location>
        <begin position="12"/>
        <end position="248"/>
    </location>
</feature>
<feature type="transmembrane region" description="Helical" evidence="7">
    <location>
        <begin position="231"/>
        <end position="249"/>
    </location>
</feature>
<evidence type="ECO:0000256" key="2">
    <source>
        <dbReference type="ARBA" id="ARBA00022475"/>
    </source>
</evidence>
<dbReference type="GO" id="GO:0005886">
    <property type="term" value="C:plasma membrane"/>
    <property type="evidence" value="ECO:0007669"/>
    <property type="project" value="UniProtKB-SubCell"/>
</dbReference>
<dbReference type="Proteomes" id="UP000269226">
    <property type="component" value="Chromosome"/>
</dbReference>
<protein>
    <submittedName>
        <fullName evidence="9">Integral membrane protein</fullName>
    </submittedName>
</protein>
<dbReference type="InterPro" id="IPR010619">
    <property type="entry name" value="ThrE-like_N"/>
</dbReference>
<evidence type="ECO:0000256" key="4">
    <source>
        <dbReference type="ARBA" id="ARBA00022989"/>
    </source>
</evidence>
<dbReference type="Pfam" id="PF06738">
    <property type="entry name" value="ThrE"/>
    <property type="match status" value="1"/>
</dbReference>
<feature type="transmembrane region" description="Helical" evidence="7">
    <location>
        <begin position="194"/>
        <end position="210"/>
    </location>
</feature>
<feature type="transmembrane region" description="Helical" evidence="7">
    <location>
        <begin position="170"/>
        <end position="188"/>
    </location>
</feature>
<evidence type="ECO:0000256" key="1">
    <source>
        <dbReference type="ARBA" id="ARBA00004651"/>
    </source>
</evidence>
<comment type="subcellular location">
    <subcellularLocation>
        <location evidence="1">Cell membrane</location>
        <topology evidence="1">Multi-pass membrane protein</topology>
    </subcellularLocation>
</comment>
<sequence>MLDEKNELILETCLLAGKIMIENNAEMYRIENTMERIAITSGNNHLVSFVTQTGLFVGFDNTSSMKMAKILHRTIDLESISKVNDLSRNYSAGNFSLEELLNKLKKLEYKKASFSLQLIIFCAAILSATIMVLFGGKLSDCPITFLIGYFGYTIYHYSSKILHINFLPEFIASLFISAATILCVKLNFGSNQDMIIIGCIMPLVPGGQITNSIRDLVAGHYLSGVSRGAEAAMIAFAIGLGVAVNFQFFY</sequence>
<dbReference type="GO" id="GO:0015744">
    <property type="term" value="P:succinate transport"/>
    <property type="evidence" value="ECO:0007669"/>
    <property type="project" value="TreeGrafter"/>
</dbReference>
<evidence type="ECO:0000256" key="6">
    <source>
        <dbReference type="ARBA" id="ARBA00034125"/>
    </source>
</evidence>
<dbReference type="InterPro" id="IPR050539">
    <property type="entry name" value="ThrE_Dicarb/AminoAcid_Exp"/>
</dbReference>
<dbReference type="AlphaFoldDB" id="A0A2Z5Y1W5"/>
<comment type="similarity">
    <text evidence="6">Belongs to the ThrE exporter (TC 2.A.79) family.</text>
</comment>
<accession>A0A2Z5Y1W5</accession>
<dbReference type="GeneID" id="57043210"/>
<organism evidence="9 10">
    <name type="scientific">Melissococcus plutonius</name>
    <dbReference type="NCBI Taxonomy" id="33970"/>
    <lineage>
        <taxon>Bacteria</taxon>
        <taxon>Bacillati</taxon>
        <taxon>Bacillota</taxon>
        <taxon>Bacilli</taxon>
        <taxon>Lactobacillales</taxon>
        <taxon>Enterococcaceae</taxon>
        <taxon>Melissococcus</taxon>
    </lineage>
</organism>
<keyword evidence="4 7" id="KW-1133">Transmembrane helix</keyword>
<evidence type="ECO:0000256" key="7">
    <source>
        <dbReference type="SAM" id="Phobius"/>
    </source>
</evidence>
<evidence type="ECO:0000256" key="3">
    <source>
        <dbReference type="ARBA" id="ARBA00022692"/>
    </source>
</evidence>
<feature type="transmembrane region" description="Helical" evidence="7">
    <location>
        <begin position="114"/>
        <end position="136"/>
    </location>
</feature>